<protein>
    <recommendedName>
        <fullName evidence="2">Ribosomal silencing factor RsfS</fullName>
    </recommendedName>
</protein>
<gene>
    <name evidence="2" type="primary">rsfS</name>
    <name evidence="4" type="ORF">AVDCRST_MAG08-4357</name>
</gene>
<evidence type="ECO:0000256" key="1">
    <source>
        <dbReference type="ARBA" id="ARBA00010574"/>
    </source>
</evidence>
<organism evidence="4">
    <name type="scientific">uncultured Acetobacteraceae bacterium</name>
    <dbReference type="NCBI Taxonomy" id="169975"/>
    <lineage>
        <taxon>Bacteria</taxon>
        <taxon>Pseudomonadati</taxon>
        <taxon>Pseudomonadota</taxon>
        <taxon>Alphaproteobacteria</taxon>
        <taxon>Acetobacterales</taxon>
        <taxon>Acetobacteraceae</taxon>
        <taxon>environmental samples</taxon>
    </lineage>
</organism>
<dbReference type="GO" id="GO:0043023">
    <property type="term" value="F:ribosomal large subunit binding"/>
    <property type="evidence" value="ECO:0007669"/>
    <property type="project" value="TreeGrafter"/>
</dbReference>
<sequence length="146" mass="15444">MEELVAAARASLEDDKAEDIQVLDVTGRASFTDRMIIATGLVERQIQAMATHLEEALEKVGLKLRRDAIQGSPDWVLIDAGDLVVHLFKPEARATYALERMWGPFSPREDVQGDAASGGASEKGPDGVSSDGEGRPVGAAGAAENG</sequence>
<dbReference type="GO" id="GO:0090071">
    <property type="term" value="P:negative regulation of ribosome biogenesis"/>
    <property type="evidence" value="ECO:0007669"/>
    <property type="project" value="UniProtKB-UniRule"/>
</dbReference>
<keyword evidence="2" id="KW-0810">Translation regulation</keyword>
<evidence type="ECO:0000256" key="2">
    <source>
        <dbReference type="HAMAP-Rule" id="MF_01477"/>
    </source>
</evidence>
<name>A0A6J4JUK3_9PROT</name>
<proteinExistence type="inferred from homology"/>
<dbReference type="InterPro" id="IPR004394">
    <property type="entry name" value="Iojap/RsfS/C7orf30"/>
</dbReference>
<keyword evidence="2" id="KW-0963">Cytoplasm</keyword>
<dbReference type="HAMAP" id="MF_01477">
    <property type="entry name" value="Iojap_RsfS"/>
    <property type="match status" value="1"/>
</dbReference>
<dbReference type="NCBIfam" id="TIGR00090">
    <property type="entry name" value="rsfS_iojap_ybeB"/>
    <property type="match status" value="1"/>
</dbReference>
<dbReference type="GO" id="GO:0017148">
    <property type="term" value="P:negative regulation of translation"/>
    <property type="evidence" value="ECO:0007669"/>
    <property type="project" value="UniProtKB-UniRule"/>
</dbReference>
<dbReference type="PANTHER" id="PTHR21043">
    <property type="entry name" value="IOJAP SUPERFAMILY ORTHOLOG"/>
    <property type="match status" value="1"/>
</dbReference>
<dbReference type="Pfam" id="PF02410">
    <property type="entry name" value="RsfS"/>
    <property type="match status" value="1"/>
</dbReference>
<dbReference type="GO" id="GO:0042256">
    <property type="term" value="P:cytosolic ribosome assembly"/>
    <property type="evidence" value="ECO:0007669"/>
    <property type="project" value="UniProtKB-UniRule"/>
</dbReference>
<dbReference type="AlphaFoldDB" id="A0A6J4JUK3"/>
<dbReference type="SUPFAM" id="SSF81301">
    <property type="entry name" value="Nucleotidyltransferase"/>
    <property type="match status" value="1"/>
</dbReference>
<reference evidence="4" key="1">
    <citation type="submission" date="2020-02" db="EMBL/GenBank/DDBJ databases">
        <authorList>
            <person name="Meier V. D."/>
        </authorList>
    </citation>
    <scope>NUCLEOTIDE SEQUENCE</scope>
    <source>
        <strain evidence="4">AVDCRST_MAG08</strain>
    </source>
</reference>
<comment type="subcellular location">
    <subcellularLocation>
        <location evidence="2">Cytoplasm</location>
    </subcellularLocation>
</comment>
<dbReference type="EMBL" id="CADCTG010000351">
    <property type="protein sequence ID" value="CAA9287628.1"/>
    <property type="molecule type" value="Genomic_DNA"/>
</dbReference>
<accession>A0A6J4JUK3</accession>
<comment type="subunit">
    <text evidence="2">Interacts with ribosomal protein uL14 (rplN).</text>
</comment>
<keyword evidence="2" id="KW-0678">Repressor</keyword>
<dbReference type="PANTHER" id="PTHR21043:SF0">
    <property type="entry name" value="MITOCHONDRIAL ASSEMBLY OF RIBOSOMAL LARGE SUBUNIT PROTEIN 1"/>
    <property type="match status" value="1"/>
</dbReference>
<evidence type="ECO:0000256" key="3">
    <source>
        <dbReference type="SAM" id="MobiDB-lite"/>
    </source>
</evidence>
<evidence type="ECO:0000313" key="4">
    <source>
        <dbReference type="EMBL" id="CAA9287628.1"/>
    </source>
</evidence>
<feature type="region of interest" description="Disordered" evidence="3">
    <location>
        <begin position="107"/>
        <end position="146"/>
    </location>
</feature>
<dbReference type="InterPro" id="IPR043519">
    <property type="entry name" value="NT_sf"/>
</dbReference>
<dbReference type="GO" id="GO:0005737">
    <property type="term" value="C:cytoplasm"/>
    <property type="evidence" value="ECO:0007669"/>
    <property type="project" value="UniProtKB-SubCell"/>
</dbReference>
<comment type="function">
    <text evidence="2">Functions as a ribosomal silencing factor. Interacts with ribosomal protein uL14 (rplN), blocking formation of intersubunit bridge B8. Prevents association of the 30S and 50S ribosomal subunits and the formation of functional ribosomes, thus repressing translation.</text>
</comment>
<comment type="similarity">
    <text evidence="1 2">Belongs to the Iojap/RsfS family.</text>
</comment>
<dbReference type="Gene3D" id="3.30.460.10">
    <property type="entry name" value="Beta Polymerase, domain 2"/>
    <property type="match status" value="1"/>
</dbReference>